<evidence type="ECO:0000259" key="8">
    <source>
        <dbReference type="Pfam" id="PF01478"/>
    </source>
</evidence>
<evidence type="ECO:0000256" key="6">
    <source>
        <dbReference type="ARBA" id="ARBA00023136"/>
    </source>
</evidence>
<accession>A0A0R2IVK1</accession>
<evidence type="ECO:0000256" key="4">
    <source>
        <dbReference type="ARBA" id="ARBA00022692"/>
    </source>
</evidence>
<feature type="transmembrane region" description="Helical" evidence="7">
    <location>
        <begin position="95"/>
        <end position="113"/>
    </location>
</feature>
<dbReference type="RefSeq" id="WP_083490538.1">
    <property type="nucleotide sequence ID" value="NZ_JBHSKU010000007.1"/>
</dbReference>
<feature type="domain" description="Prepilin type IV endopeptidase peptidase" evidence="8">
    <location>
        <begin position="102"/>
        <end position="199"/>
    </location>
</feature>
<dbReference type="GO" id="GO:0004190">
    <property type="term" value="F:aspartic-type endopeptidase activity"/>
    <property type="evidence" value="ECO:0007669"/>
    <property type="project" value="InterPro"/>
</dbReference>
<gene>
    <name evidence="10" type="ORF">IV80_GL001550</name>
</gene>
<feature type="transmembrane region" description="Helical" evidence="7">
    <location>
        <begin position="174"/>
        <end position="204"/>
    </location>
</feature>
<dbReference type="GO" id="GO:0006465">
    <property type="term" value="P:signal peptide processing"/>
    <property type="evidence" value="ECO:0007669"/>
    <property type="project" value="TreeGrafter"/>
</dbReference>
<dbReference type="Pfam" id="PF06750">
    <property type="entry name" value="A24_N_bact"/>
    <property type="match status" value="1"/>
</dbReference>
<evidence type="ECO:0000256" key="1">
    <source>
        <dbReference type="ARBA" id="ARBA00004651"/>
    </source>
</evidence>
<evidence type="ECO:0000313" key="11">
    <source>
        <dbReference type="Proteomes" id="UP000051568"/>
    </source>
</evidence>
<evidence type="ECO:0000256" key="7">
    <source>
        <dbReference type="SAM" id="Phobius"/>
    </source>
</evidence>
<dbReference type="EMBL" id="JQBR01000006">
    <property type="protein sequence ID" value="KRN65991.1"/>
    <property type="molecule type" value="Genomic_DNA"/>
</dbReference>
<comment type="subcellular location">
    <subcellularLocation>
        <location evidence="1">Cell membrane</location>
        <topology evidence="1">Multi-pass membrane protein</topology>
    </subcellularLocation>
</comment>
<evidence type="ECO:0000256" key="5">
    <source>
        <dbReference type="ARBA" id="ARBA00022989"/>
    </source>
</evidence>
<keyword evidence="11" id="KW-1185">Reference proteome</keyword>
<keyword evidence="4 7" id="KW-0812">Transmembrane</keyword>
<feature type="domain" description="Prepilin peptidase A24 N-terminal" evidence="9">
    <location>
        <begin position="9"/>
        <end position="87"/>
    </location>
</feature>
<proteinExistence type="inferred from homology"/>
<dbReference type="Gene3D" id="1.20.120.1220">
    <property type="match status" value="1"/>
</dbReference>
<dbReference type="Proteomes" id="UP000051568">
    <property type="component" value="Unassembled WGS sequence"/>
</dbReference>
<dbReference type="AlphaFoldDB" id="A0A0R2IVK1"/>
<organism evidence="10 11">
    <name type="scientific">Pediococcus cellicola</name>
    <dbReference type="NCBI Taxonomy" id="319652"/>
    <lineage>
        <taxon>Bacteria</taxon>
        <taxon>Bacillati</taxon>
        <taxon>Bacillota</taxon>
        <taxon>Bacilli</taxon>
        <taxon>Lactobacillales</taxon>
        <taxon>Lactobacillaceae</taxon>
        <taxon>Pediococcus</taxon>
    </lineage>
</organism>
<feature type="transmembrane region" description="Helical" evidence="7">
    <location>
        <begin position="125"/>
        <end position="154"/>
    </location>
</feature>
<evidence type="ECO:0000256" key="2">
    <source>
        <dbReference type="ARBA" id="ARBA00005801"/>
    </source>
</evidence>
<protein>
    <submittedName>
        <fullName evidence="10">Uncharacterized protein</fullName>
    </submittedName>
</protein>
<name>A0A0R2IVK1_9LACO</name>
<evidence type="ECO:0000256" key="3">
    <source>
        <dbReference type="ARBA" id="ARBA00022475"/>
    </source>
</evidence>
<keyword evidence="6 7" id="KW-0472">Membrane</keyword>
<dbReference type="InterPro" id="IPR010627">
    <property type="entry name" value="Prepilin_pept_A24_N"/>
</dbReference>
<comment type="similarity">
    <text evidence="2">Belongs to the peptidase A24 family.</text>
</comment>
<dbReference type="OrthoDB" id="9789291at2"/>
<evidence type="ECO:0000259" key="9">
    <source>
        <dbReference type="Pfam" id="PF06750"/>
    </source>
</evidence>
<dbReference type="Pfam" id="PF01478">
    <property type="entry name" value="Peptidase_A24"/>
    <property type="match status" value="1"/>
</dbReference>
<dbReference type="InterPro" id="IPR050882">
    <property type="entry name" value="Prepilin_peptidase/N-MTase"/>
</dbReference>
<dbReference type="STRING" id="319652.IV80_GL001550"/>
<keyword evidence="5 7" id="KW-1133">Transmembrane helix</keyword>
<dbReference type="InterPro" id="IPR000045">
    <property type="entry name" value="Prepilin_IV_endopep_pep"/>
</dbReference>
<evidence type="ECO:0000313" key="10">
    <source>
        <dbReference type="EMBL" id="KRN65991.1"/>
    </source>
</evidence>
<dbReference type="PANTHER" id="PTHR30487">
    <property type="entry name" value="TYPE 4 PREPILIN-LIKE PROTEINS LEADER PEPTIDE-PROCESSING ENZYME"/>
    <property type="match status" value="1"/>
</dbReference>
<dbReference type="PATRIC" id="fig|319652.3.peg.1570"/>
<keyword evidence="3" id="KW-1003">Cell membrane</keyword>
<reference evidence="10 11" key="1">
    <citation type="journal article" date="2015" name="Genome Announc.">
        <title>Expanding the biotechnology potential of lactobacilli through comparative genomics of 213 strains and associated genera.</title>
        <authorList>
            <person name="Sun Z."/>
            <person name="Harris H.M."/>
            <person name="McCann A."/>
            <person name="Guo C."/>
            <person name="Argimon S."/>
            <person name="Zhang W."/>
            <person name="Yang X."/>
            <person name="Jeffery I.B."/>
            <person name="Cooney J.C."/>
            <person name="Kagawa T.F."/>
            <person name="Liu W."/>
            <person name="Song Y."/>
            <person name="Salvetti E."/>
            <person name="Wrobel A."/>
            <person name="Rasinkangas P."/>
            <person name="Parkhill J."/>
            <person name="Rea M.C."/>
            <person name="O'Sullivan O."/>
            <person name="Ritari J."/>
            <person name="Douillard F.P."/>
            <person name="Paul Ross R."/>
            <person name="Yang R."/>
            <person name="Briner A.E."/>
            <person name="Felis G.E."/>
            <person name="de Vos W.M."/>
            <person name="Barrangou R."/>
            <person name="Klaenhammer T.R."/>
            <person name="Caufield P.W."/>
            <person name="Cui Y."/>
            <person name="Zhang H."/>
            <person name="O'Toole P.W."/>
        </authorList>
    </citation>
    <scope>NUCLEOTIDE SEQUENCE [LARGE SCALE GENOMIC DNA]</scope>
    <source>
        <strain evidence="10 11">DSM 17757</strain>
    </source>
</reference>
<feature type="transmembrane region" description="Helical" evidence="7">
    <location>
        <begin position="6"/>
        <end position="27"/>
    </location>
</feature>
<sequence length="227" mass="25253">MLIQIYFFVLGASLGSFLTLCVARTILGQSIISPRSHCDNCLHVLQPFDLIPIISYCLLNGRCRYCQKEFSPTSCLIELLMGILFLHNFQTASSNLALISRLLIVISLIYLSLTDLKTTWVNGNLIGVLGVIGFIYHPTFLNLIVLGLLAISLLTSFQLSSFIPGLGEADFELFFAFILLTHLQASVVILFVAAASCLISQLLFSHYRTKQIPFIPYLTFAYFLVTA</sequence>
<dbReference type="GO" id="GO:0005886">
    <property type="term" value="C:plasma membrane"/>
    <property type="evidence" value="ECO:0007669"/>
    <property type="project" value="UniProtKB-SubCell"/>
</dbReference>
<comment type="caution">
    <text evidence="10">The sequence shown here is derived from an EMBL/GenBank/DDBJ whole genome shotgun (WGS) entry which is preliminary data.</text>
</comment>
<dbReference type="PANTHER" id="PTHR30487:SF0">
    <property type="entry name" value="PREPILIN LEADER PEPTIDASE_N-METHYLTRANSFERASE-RELATED"/>
    <property type="match status" value="1"/>
</dbReference>